<organism evidence="1 2">
    <name type="scientific">Burkholderia thailandensis (strain ATCC 700388 / DSM 13276 / CCUG 48851 / CIP 106301 / E264)</name>
    <dbReference type="NCBI Taxonomy" id="271848"/>
    <lineage>
        <taxon>Bacteria</taxon>
        <taxon>Pseudomonadati</taxon>
        <taxon>Pseudomonadota</taxon>
        <taxon>Betaproteobacteria</taxon>
        <taxon>Burkholderiales</taxon>
        <taxon>Burkholderiaceae</taxon>
        <taxon>Burkholderia</taxon>
        <taxon>pseudomallei group</taxon>
    </lineage>
</organism>
<evidence type="ECO:0000313" key="2">
    <source>
        <dbReference type="Proteomes" id="UP000001930"/>
    </source>
</evidence>
<dbReference type="GeneID" id="45121196"/>
<dbReference type="EMBL" id="CP000086">
    <property type="protein sequence ID" value="ABC37616.1"/>
    <property type="molecule type" value="Genomic_DNA"/>
</dbReference>
<proteinExistence type="predicted"/>
<dbReference type="KEGG" id="bte:BTH_I1455"/>
<accession>Q2SYJ8</accession>
<gene>
    <name evidence="1" type="ordered locus">BTH_I1455</name>
</gene>
<reference evidence="1 2" key="1">
    <citation type="journal article" date="2005" name="BMC Genomics">
        <title>Bacterial genome adaptation to niches: divergence of the potential virulence genes in three Burkholderia species of different survival strategies.</title>
        <authorList>
            <person name="Kim H.S."/>
            <person name="Schell M.A."/>
            <person name="Yu Y."/>
            <person name="Ulrich R.L."/>
            <person name="Sarria S.H."/>
            <person name="Nierman W.C."/>
            <person name="DeShazer D."/>
        </authorList>
    </citation>
    <scope>NUCLEOTIDE SEQUENCE [LARGE SCALE GENOMIC DNA]</scope>
    <source>
        <strain evidence="2">ATCC 700388 / DSM 13276 / CCUG 48851 / CIP 106301 / E264</strain>
    </source>
</reference>
<keyword evidence="2" id="KW-1185">Reference proteome</keyword>
<protein>
    <submittedName>
        <fullName evidence="1">Uncharacterized protein</fullName>
    </submittedName>
</protein>
<name>Q2SYJ8_BURTA</name>
<dbReference type="Proteomes" id="UP000001930">
    <property type="component" value="Chromosome I"/>
</dbReference>
<dbReference type="AlphaFoldDB" id="Q2SYJ8"/>
<evidence type="ECO:0000313" key="1">
    <source>
        <dbReference type="EMBL" id="ABC37616.1"/>
    </source>
</evidence>
<dbReference type="HOGENOM" id="CLU_497555_0_0_4"/>
<dbReference type="RefSeq" id="WP_011402071.1">
    <property type="nucleotide sequence ID" value="NC_007651.1"/>
</dbReference>
<sequence>MALIRRVATTPFQWNKATPEDFVPNEYDVSELAIHLPALDAIWRPDGVISGVVTPMPPASQCSLEVWNGVACEHEATVTVAADGDFATGSLQSSDAPGGRLLKLKAGSFVAKGWLNVETELRMSPRDRQLVRAAARVSAGMATGQDLWAIYDVLREAMRTPSMGGSTPRHSTVAKNVEPVVQKASTTTYVGWSDIDFTQMGASNPLEMQCLTAAFKHLNGDLARGGGPSAGHKSAELVLLRNAGDEFGDDATAPGTNTTEGADTLEDAQAAMLDVLPDSLARDATHPLLTGAVTLAASEALKRAFARRRGLATSGNSFFAGSDLAYGLDSWLTRFSAFDYGDGNRQRLISAFCTLACCAVYYAKPATSQIVCGTVKEAVRVLVGYVPDEAAWTQRVQLTLPTLPFVRVPVEDRVGVAQTAALIAKALTTREQLEQLIVAIFTDKARPDLPVDTYGPVIQRLEAYRKKPPIGKNKRVFGVVKSANAPFGCPGCFVNIKDTAELGALRSTQALVHNCQRVIFLGLDVSALRAALPSNIEFGVVLPEKRS</sequence>